<protein>
    <recommendedName>
        <fullName evidence="3">methylated-DNA--[protein]-cysteine S-methyltransferase</fullName>
        <ecNumber evidence="3">2.1.1.63</ecNumber>
    </recommendedName>
</protein>
<gene>
    <name evidence="11" type="ORF">GZH47_29910</name>
</gene>
<dbReference type="GO" id="GO:0032259">
    <property type="term" value="P:methylation"/>
    <property type="evidence" value="ECO:0007669"/>
    <property type="project" value="UniProtKB-KW"/>
</dbReference>
<evidence type="ECO:0000256" key="3">
    <source>
        <dbReference type="ARBA" id="ARBA00011918"/>
    </source>
</evidence>
<evidence type="ECO:0000256" key="5">
    <source>
        <dbReference type="ARBA" id="ARBA00022679"/>
    </source>
</evidence>
<evidence type="ECO:0000256" key="2">
    <source>
        <dbReference type="ARBA" id="ARBA00008711"/>
    </source>
</evidence>
<dbReference type="EMBL" id="CP048286">
    <property type="protein sequence ID" value="QHW34592.1"/>
    <property type="molecule type" value="Genomic_DNA"/>
</dbReference>
<dbReference type="KEGG" id="prz:GZH47_29910"/>
<feature type="domain" description="Methylated-DNA-[protein]-cysteine S-methyltransferase DNA binding" evidence="9">
    <location>
        <begin position="86"/>
        <end position="165"/>
    </location>
</feature>
<evidence type="ECO:0000256" key="8">
    <source>
        <dbReference type="ARBA" id="ARBA00049348"/>
    </source>
</evidence>
<dbReference type="Pfam" id="PF02870">
    <property type="entry name" value="Methyltransf_1N"/>
    <property type="match status" value="1"/>
</dbReference>
<evidence type="ECO:0000256" key="4">
    <source>
        <dbReference type="ARBA" id="ARBA00022603"/>
    </source>
</evidence>
<dbReference type="InterPro" id="IPR036631">
    <property type="entry name" value="MGMT_N_sf"/>
</dbReference>
<dbReference type="SUPFAM" id="SSF46767">
    <property type="entry name" value="Methylated DNA-protein cysteine methyltransferase, C-terminal domain"/>
    <property type="match status" value="1"/>
</dbReference>
<comment type="catalytic activity">
    <reaction evidence="8">
        <text>a 6-O-methyl-2'-deoxyguanosine in DNA + L-cysteinyl-[protein] = S-methyl-L-cysteinyl-[protein] + a 2'-deoxyguanosine in DNA</text>
        <dbReference type="Rhea" id="RHEA:24000"/>
        <dbReference type="Rhea" id="RHEA-COMP:10131"/>
        <dbReference type="Rhea" id="RHEA-COMP:10132"/>
        <dbReference type="Rhea" id="RHEA-COMP:11367"/>
        <dbReference type="Rhea" id="RHEA-COMP:11368"/>
        <dbReference type="ChEBI" id="CHEBI:29950"/>
        <dbReference type="ChEBI" id="CHEBI:82612"/>
        <dbReference type="ChEBI" id="CHEBI:85445"/>
        <dbReference type="ChEBI" id="CHEBI:85448"/>
        <dbReference type="EC" id="2.1.1.63"/>
    </reaction>
</comment>
<dbReference type="RefSeq" id="WP_162644744.1">
    <property type="nucleotide sequence ID" value="NZ_CP048286.1"/>
</dbReference>
<sequence length="172" mass="18365">MNKLNWTLMASGAWQLYLAATEAGLCYVGSPGAPFEELETWARKKLPKAALSRDDAGMMPYAEALGAYLRGESRGFDVPLDLKGTDFQQSVWQALLRIPHGETCAYSDIAARIGKTSAVRAVGAAIGANPALIVVPCHRVVGKNGGLTGFRGGMIAKAELLRLEGSTLQETR</sequence>
<dbReference type="Pfam" id="PF01035">
    <property type="entry name" value="DNA_binding_1"/>
    <property type="match status" value="1"/>
</dbReference>
<evidence type="ECO:0000313" key="11">
    <source>
        <dbReference type="EMBL" id="QHW34592.1"/>
    </source>
</evidence>
<dbReference type="Gene3D" id="1.10.10.10">
    <property type="entry name" value="Winged helix-like DNA-binding domain superfamily/Winged helix DNA-binding domain"/>
    <property type="match status" value="1"/>
</dbReference>
<feature type="domain" description="Methylguanine DNA methyltransferase ribonuclease-like" evidence="10">
    <location>
        <begin position="6"/>
        <end position="82"/>
    </location>
</feature>
<comment type="similarity">
    <text evidence="2">Belongs to the MGMT family.</text>
</comment>
<dbReference type="FunFam" id="1.10.10.10:FF:000214">
    <property type="entry name" value="Methylated-DNA--protein-cysteine methyltransferase"/>
    <property type="match status" value="1"/>
</dbReference>
<keyword evidence="5 11" id="KW-0808">Transferase</keyword>
<evidence type="ECO:0000259" key="9">
    <source>
        <dbReference type="Pfam" id="PF01035"/>
    </source>
</evidence>
<dbReference type="CDD" id="cd06445">
    <property type="entry name" value="ATase"/>
    <property type="match status" value="1"/>
</dbReference>
<evidence type="ECO:0000259" key="10">
    <source>
        <dbReference type="Pfam" id="PF02870"/>
    </source>
</evidence>
<comment type="catalytic activity">
    <reaction evidence="1">
        <text>a 4-O-methyl-thymidine in DNA + L-cysteinyl-[protein] = a thymidine in DNA + S-methyl-L-cysteinyl-[protein]</text>
        <dbReference type="Rhea" id="RHEA:53428"/>
        <dbReference type="Rhea" id="RHEA-COMP:10131"/>
        <dbReference type="Rhea" id="RHEA-COMP:10132"/>
        <dbReference type="Rhea" id="RHEA-COMP:13555"/>
        <dbReference type="Rhea" id="RHEA-COMP:13556"/>
        <dbReference type="ChEBI" id="CHEBI:29950"/>
        <dbReference type="ChEBI" id="CHEBI:82612"/>
        <dbReference type="ChEBI" id="CHEBI:137386"/>
        <dbReference type="ChEBI" id="CHEBI:137387"/>
        <dbReference type="EC" id="2.1.1.63"/>
    </reaction>
</comment>
<dbReference type="PROSITE" id="PS00374">
    <property type="entry name" value="MGMT"/>
    <property type="match status" value="1"/>
</dbReference>
<dbReference type="AlphaFoldDB" id="A0A6C0PCH0"/>
<name>A0A6C0PCH0_9BACL</name>
<evidence type="ECO:0000256" key="7">
    <source>
        <dbReference type="ARBA" id="ARBA00023204"/>
    </source>
</evidence>
<dbReference type="EC" id="2.1.1.63" evidence="3"/>
<evidence type="ECO:0000256" key="1">
    <source>
        <dbReference type="ARBA" id="ARBA00001286"/>
    </source>
</evidence>
<evidence type="ECO:0000313" key="12">
    <source>
        <dbReference type="Proteomes" id="UP000479114"/>
    </source>
</evidence>
<dbReference type="InterPro" id="IPR001497">
    <property type="entry name" value="MethylDNA_cys_MeTrfase_AS"/>
</dbReference>
<dbReference type="SUPFAM" id="SSF53155">
    <property type="entry name" value="Methylated DNA-protein cysteine methyltransferase domain"/>
    <property type="match status" value="1"/>
</dbReference>
<dbReference type="InterPro" id="IPR036217">
    <property type="entry name" value="MethylDNA_cys_MeTrfase_DNAb"/>
</dbReference>
<dbReference type="Gene3D" id="3.30.160.70">
    <property type="entry name" value="Methylated DNA-protein cysteine methyltransferase domain"/>
    <property type="match status" value="1"/>
</dbReference>
<dbReference type="GO" id="GO:0006281">
    <property type="term" value="P:DNA repair"/>
    <property type="evidence" value="ECO:0007669"/>
    <property type="project" value="UniProtKB-KW"/>
</dbReference>
<keyword evidence="4 11" id="KW-0489">Methyltransferase</keyword>
<dbReference type="InterPro" id="IPR014048">
    <property type="entry name" value="MethylDNA_cys_MeTrfase_DNA-bd"/>
</dbReference>
<keyword evidence="6" id="KW-0227">DNA damage</keyword>
<evidence type="ECO:0000256" key="6">
    <source>
        <dbReference type="ARBA" id="ARBA00022763"/>
    </source>
</evidence>
<keyword evidence="12" id="KW-1185">Reference proteome</keyword>
<dbReference type="InterPro" id="IPR008332">
    <property type="entry name" value="MethylG_MeTrfase_N"/>
</dbReference>
<dbReference type="PANTHER" id="PTHR10815">
    <property type="entry name" value="METHYLATED-DNA--PROTEIN-CYSTEINE METHYLTRANSFERASE"/>
    <property type="match status" value="1"/>
</dbReference>
<dbReference type="NCBIfam" id="TIGR00589">
    <property type="entry name" value="ogt"/>
    <property type="match status" value="1"/>
</dbReference>
<reference evidence="11 12" key="1">
    <citation type="submission" date="2020-02" db="EMBL/GenBank/DDBJ databases">
        <title>Paenibacillus sp. nov., isolated from rhizosphere soil of tomato.</title>
        <authorList>
            <person name="Weon H.-Y."/>
            <person name="Lee S.A."/>
        </authorList>
    </citation>
    <scope>NUCLEOTIDE SEQUENCE [LARGE SCALE GENOMIC DNA]</scope>
    <source>
        <strain evidence="11 12">14171R-81</strain>
    </source>
</reference>
<accession>A0A6C0PCH0</accession>
<dbReference type="InterPro" id="IPR036388">
    <property type="entry name" value="WH-like_DNA-bd_sf"/>
</dbReference>
<organism evidence="11 12">
    <name type="scientific">Paenibacillus rhizovicinus</name>
    <dbReference type="NCBI Taxonomy" id="2704463"/>
    <lineage>
        <taxon>Bacteria</taxon>
        <taxon>Bacillati</taxon>
        <taxon>Bacillota</taxon>
        <taxon>Bacilli</taxon>
        <taxon>Bacillales</taxon>
        <taxon>Paenibacillaceae</taxon>
        <taxon>Paenibacillus</taxon>
    </lineage>
</organism>
<keyword evidence="7" id="KW-0234">DNA repair</keyword>
<proteinExistence type="inferred from homology"/>
<dbReference type="GO" id="GO:0003908">
    <property type="term" value="F:methylated-DNA-[protein]-cysteine S-methyltransferase activity"/>
    <property type="evidence" value="ECO:0007669"/>
    <property type="project" value="UniProtKB-EC"/>
</dbReference>
<dbReference type="PANTHER" id="PTHR10815:SF12">
    <property type="entry name" value="METHYLATED-DNA--PROTEIN-CYSTEINE METHYLTRANSFERASE, INDUCIBLE"/>
    <property type="match status" value="1"/>
</dbReference>
<dbReference type="Proteomes" id="UP000479114">
    <property type="component" value="Chromosome"/>
</dbReference>